<sequence>MKDKEFYPQARSPLKHLQGQPWGATRSPRELDLPLSSQPLPRHCRHLSWLKRLARAVLAAALLAGLVTWGLHSRFGLLLLLLLR</sequence>
<protein>
    <submittedName>
        <fullName evidence="3">Uncharacterized protein</fullName>
    </submittedName>
</protein>
<evidence type="ECO:0000256" key="1">
    <source>
        <dbReference type="SAM" id="MobiDB-lite"/>
    </source>
</evidence>
<keyword evidence="2" id="KW-1133">Transmembrane helix</keyword>
<dbReference type="KEGG" id="pprc:PFLCHA0_c42830"/>
<dbReference type="EMBL" id="CP003190">
    <property type="protein sequence ID" value="AGL86042.1"/>
    <property type="molecule type" value="Genomic_DNA"/>
</dbReference>
<keyword evidence="2" id="KW-0812">Transmembrane</keyword>
<keyword evidence="2" id="KW-0472">Membrane</keyword>
<evidence type="ECO:0000256" key="2">
    <source>
        <dbReference type="SAM" id="Phobius"/>
    </source>
</evidence>
<evidence type="ECO:0000313" key="4">
    <source>
        <dbReference type="Proteomes" id="UP000013940"/>
    </source>
</evidence>
<evidence type="ECO:0000313" key="3">
    <source>
        <dbReference type="EMBL" id="AGL86042.1"/>
    </source>
</evidence>
<dbReference type="RefSeq" id="WP_011062495.1">
    <property type="nucleotide sequence ID" value="NC_021237.1"/>
</dbReference>
<dbReference type="GeneID" id="57477287"/>
<feature type="region of interest" description="Disordered" evidence="1">
    <location>
        <begin position="1"/>
        <end position="25"/>
    </location>
</feature>
<gene>
    <name evidence="3" type="ORF">PFLCHA0_c42830</name>
</gene>
<proteinExistence type="predicted"/>
<feature type="transmembrane region" description="Helical" evidence="2">
    <location>
        <begin position="56"/>
        <end position="83"/>
    </location>
</feature>
<name>A0A2C9EQU3_PSEPH</name>
<accession>A0A2C9EQU3</accession>
<dbReference type="HOGENOM" id="CLU_2525020_0_0_6"/>
<dbReference type="Proteomes" id="UP000013940">
    <property type="component" value="Chromosome"/>
</dbReference>
<dbReference type="AlphaFoldDB" id="A0A2C9EQU3"/>
<reference evidence="4" key="1">
    <citation type="journal article" date="2014" name="Genome Announc.">
        <title>Full-genome sequence of the plant growth-promoting bacterium Pseudomonas protegens CHA0.</title>
        <authorList>
            <person name="Jousset A."/>
            <person name="Schuldes J."/>
            <person name="Keel C."/>
            <person name="Maurhofer M."/>
            <person name="Daniel R."/>
            <person name="Scheu S."/>
            <person name="Thuermer A."/>
        </authorList>
    </citation>
    <scope>NUCLEOTIDE SEQUENCE [LARGE SCALE GENOMIC DNA]</scope>
    <source>
        <strain evidence="4">DSM 19095 / LMG 27888 / CFBP 6595 / CHA0</strain>
    </source>
</reference>
<organism evidence="3 4">
    <name type="scientific">Pseudomonas protegens (strain DSM 19095 / LMG 27888 / CFBP 6595 / CHA0)</name>
    <dbReference type="NCBI Taxonomy" id="1124983"/>
    <lineage>
        <taxon>Bacteria</taxon>
        <taxon>Pseudomonadati</taxon>
        <taxon>Pseudomonadota</taxon>
        <taxon>Gammaproteobacteria</taxon>
        <taxon>Pseudomonadales</taxon>
        <taxon>Pseudomonadaceae</taxon>
        <taxon>Pseudomonas</taxon>
    </lineage>
</organism>